<gene>
    <name evidence="1" type="ORF">lpari_01949</name>
</gene>
<dbReference type="Proteomes" id="UP000095229">
    <property type="component" value="Unassembled WGS sequence"/>
</dbReference>
<name>A0A1E5JRL2_9GAMM</name>
<organism evidence="1 2">
    <name type="scientific">Legionella parisiensis</name>
    <dbReference type="NCBI Taxonomy" id="45071"/>
    <lineage>
        <taxon>Bacteria</taxon>
        <taxon>Pseudomonadati</taxon>
        <taxon>Pseudomonadota</taxon>
        <taxon>Gammaproteobacteria</taxon>
        <taxon>Legionellales</taxon>
        <taxon>Legionellaceae</taxon>
        <taxon>Legionella</taxon>
    </lineage>
</organism>
<accession>A0A1E5JRL2</accession>
<reference evidence="1 2" key="1">
    <citation type="submission" date="2016-02" db="EMBL/GenBank/DDBJ databases">
        <title>Secondary metabolites in Legionella.</title>
        <authorList>
            <person name="Tobias N.J."/>
            <person name="Bode H.B."/>
        </authorList>
    </citation>
    <scope>NUCLEOTIDE SEQUENCE [LARGE SCALE GENOMIC DNA]</scope>
    <source>
        <strain evidence="1 2">DSM 19216</strain>
    </source>
</reference>
<dbReference type="AlphaFoldDB" id="A0A1E5JRL2"/>
<protein>
    <submittedName>
        <fullName evidence="1">Uncharacterized protein</fullName>
    </submittedName>
</protein>
<evidence type="ECO:0000313" key="2">
    <source>
        <dbReference type="Proteomes" id="UP000095229"/>
    </source>
</evidence>
<proteinExistence type="predicted"/>
<comment type="caution">
    <text evidence="1">The sequence shown here is derived from an EMBL/GenBank/DDBJ whole genome shotgun (WGS) entry which is preliminary data.</text>
</comment>
<evidence type="ECO:0000313" key="1">
    <source>
        <dbReference type="EMBL" id="OEH47043.1"/>
    </source>
</evidence>
<sequence length="95" mass="10958">MCMPLFLLLDCTICDMCSILYHKLPLLKASRNPFPLGFGRHYTSLVSKVNNKSPIETYCFQKSIFCIILVDLLYFISLKLCLYHHGKSQPGRTVR</sequence>
<keyword evidence="2" id="KW-1185">Reference proteome</keyword>
<dbReference type="EMBL" id="LSOG01000058">
    <property type="protein sequence ID" value="OEH47043.1"/>
    <property type="molecule type" value="Genomic_DNA"/>
</dbReference>
<dbReference type="STRING" id="45071.Lpar_0204"/>